<dbReference type="Gene3D" id="3.40.33.10">
    <property type="entry name" value="CAP"/>
    <property type="match status" value="1"/>
</dbReference>
<comment type="caution">
    <text evidence="3">The sequence shown here is derived from an EMBL/GenBank/DDBJ whole genome shotgun (WGS) entry which is preliminary data.</text>
</comment>
<accession>A0A6A8DMM8</accession>
<organism evidence="3 4">
    <name type="scientific">Aquibacillus halophilus</name>
    <dbReference type="NCBI Taxonomy" id="930132"/>
    <lineage>
        <taxon>Bacteria</taxon>
        <taxon>Bacillati</taxon>
        <taxon>Bacillota</taxon>
        <taxon>Bacilli</taxon>
        <taxon>Bacillales</taxon>
        <taxon>Bacillaceae</taxon>
        <taxon>Aquibacillus</taxon>
    </lineage>
</organism>
<evidence type="ECO:0000313" key="4">
    <source>
        <dbReference type="Proteomes" id="UP000799092"/>
    </source>
</evidence>
<dbReference type="InterPro" id="IPR035940">
    <property type="entry name" value="CAP_sf"/>
</dbReference>
<dbReference type="InterPro" id="IPR014044">
    <property type="entry name" value="CAP_dom"/>
</dbReference>
<dbReference type="CDD" id="cd05379">
    <property type="entry name" value="CAP_bacterial"/>
    <property type="match status" value="1"/>
</dbReference>
<dbReference type="AlphaFoldDB" id="A0A6A8DMM8"/>
<dbReference type="PROSITE" id="PS51257">
    <property type="entry name" value="PROKAR_LIPOPROTEIN"/>
    <property type="match status" value="1"/>
</dbReference>
<dbReference type="Proteomes" id="UP000799092">
    <property type="component" value="Unassembled WGS sequence"/>
</dbReference>
<dbReference type="Pfam" id="PF00188">
    <property type="entry name" value="CAP"/>
    <property type="match status" value="1"/>
</dbReference>
<dbReference type="OrthoDB" id="9783944at2"/>
<evidence type="ECO:0000256" key="1">
    <source>
        <dbReference type="SAM" id="MobiDB-lite"/>
    </source>
</evidence>
<sequence>MKRMKGMSNVEKGIGLAIIMSFMLFVSACNTNEQGLNDEIINDGTIEPNNVNFSPNEIGFDPDNQLNQKNSPESPNKFNLTADPDRGQKNYQEQSNQPEHNGIRRGSNDVRNHGGAANTYEISDFQNEVVRLTNEARQQNGLPSLSPDIELTKVAQAKSEDMETNNYFSHTSPTYGSPFDMLAQFGIDYMTAAENIASGQQSAEAVVEMWLNSPGHRKNILNESVTHIGVGHAQNGNYWTQLFIKR</sequence>
<feature type="compositionally biased region" description="Polar residues" evidence="1">
    <location>
        <begin position="89"/>
        <end position="99"/>
    </location>
</feature>
<proteinExistence type="predicted"/>
<feature type="region of interest" description="Disordered" evidence="1">
    <location>
        <begin position="52"/>
        <end position="116"/>
    </location>
</feature>
<keyword evidence="4" id="KW-1185">Reference proteome</keyword>
<feature type="compositionally biased region" description="Polar residues" evidence="1">
    <location>
        <begin position="64"/>
        <end position="79"/>
    </location>
</feature>
<gene>
    <name evidence="3" type="ORF">GH741_16660</name>
</gene>
<dbReference type="SUPFAM" id="SSF55797">
    <property type="entry name" value="PR-1-like"/>
    <property type="match status" value="1"/>
</dbReference>
<evidence type="ECO:0000259" key="2">
    <source>
        <dbReference type="Pfam" id="PF00188"/>
    </source>
</evidence>
<dbReference type="EMBL" id="WJNG01000015">
    <property type="protein sequence ID" value="MRH44277.1"/>
    <property type="molecule type" value="Genomic_DNA"/>
</dbReference>
<dbReference type="PANTHER" id="PTHR31157">
    <property type="entry name" value="SCP DOMAIN-CONTAINING PROTEIN"/>
    <property type="match status" value="1"/>
</dbReference>
<evidence type="ECO:0000313" key="3">
    <source>
        <dbReference type="EMBL" id="MRH44277.1"/>
    </source>
</evidence>
<reference evidence="3" key="1">
    <citation type="submission" date="2019-11" db="EMBL/GenBank/DDBJ databases">
        <authorList>
            <person name="Li J."/>
        </authorList>
    </citation>
    <scope>NUCLEOTIDE SEQUENCE</scope>
    <source>
        <strain evidence="3">B6B</strain>
    </source>
</reference>
<protein>
    <recommendedName>
        <fullName evidence="2">SCP domain-containing protein</fullName>
    </recommendedName>
</protein>
<dbReference type="PANTHER" id="PTHR31157:SF1">
    <property type="entry name" value="SCP DOMAIN-CONTAINING PROTEIN"/>
    <property type="match status" value="1"/>
</dbReference>
<name>A0A6A8DMM8_9BACI</name>
<feature type="domain" description="SCP" evidence="2">
    <location>
        <begin position="131"/>
        <end position="242"/>
    </location>
</feature>